<evidence type="ECO:0000313" key="11">
    <source>
        <dbReference type="Proteomes" id="UP000242547"/>
    </source>
</evidence>
<dbReference type="PANTHER" id="PTHR24567">
    <property type="entry name" value="CRP FAMILY TRANSCRIPTIONAL REGULATORY PROTEIN"/>
    <property type="match status" value="1"/>
</dbReference>
<dbReference type="EMBL" id="PYZL01000064">
    <property type="protein sequence ID" value="PTE71904.1"/>
    <property type="molecule type" value="Genomic_DNA"/>
</dbReference>
<dbReference type="GO" id="GO:0003700">
    <property type="term" value="F:DNA-binding transcription factor activity"/>
    <property type="evidence" value="ECO:0007669"/>
    <property type="project" value="TreeGrafter"/>
</dbReference>
<dbReference type="InterPro" id="IPR050397">
    <property type="entry name" value="Env_Response_Regulators"/>
</dbReference>
<dbReference type="Proteomes" id="UP000242547">
    <property type="component" value="Unassembled WGS sequence"/>
</dbReference>
<evidence type="ECO:0000313" key="7">
    <source>
        <dbReference type="EMBL" id="PTE71904.1"/>
    </source>
</evidence>
<name>A0A2K4DI87_9STAP</name>
<dbReference type="InterPro" id="IPR012318">
    <property type="entry name" value="HTH_CRP"/>
</dbReference>
<evidence type="ECO:0000313" key="10">
    <source>
        <dbReference type="Proteomes" id="UP000242088"/>
    </source>
</evidence>
<gene>
    <name evidence="7" type="ORF">BUY44_08815</name>
    <name evidence="9" type="ORF">BUY47_02255</name>
    <name evidence="8" type="ORF">BUY48_08445</name>
</gene>
<sequence>MTEKKLSNRNKEIELDYGFKQLASYMNIPVGVIHAYKDECFVRHYNKGQVLYYSSDQPTYTYLLLEGNVLRETFDEDGDVYRILNKEEVLFPLSHLFQKDALNEMCTAMTDCYVIGIPKDLLEYLCKNHDDIFVTLFEKLNDNLRLQMKYNMALTAKLAKERIEKVLYYLCYAIGYDNEEFYEIKQIMTIQLLSDLSGISRETTGHIVNQLKEDKVLLKNGKSWMIRK</sequence>
<evidence type="ECO:0000256" key="1">
    <source>
        <dbReference type="ARBA" id="ARBA00020091"/>
    </source>
</evidence>
<dbReference type="Pfam" id="PF00027">
    <property type="entry name" value="cNMP_binding"/>
    <property type="match status" value="1"/>
</dbReference>
<protein>
    <recommendedName>
        <fullName evidence="1">HTH-type transcriptional regulator ArcR</fullName>
    </recommendedName>
</protein>
<evidence type="ECO:0000256" key="5">
    <source>
        <dbReference type="ARBA" id="ARBA00023163"/>
    </source>
</evidence>
<evidence type="ECO:0000259" key="6">
    <source>
        <dbReference type="PROSITE" id="PS51063"/>
    </source>
</evidence>
<dbReference type="GO" id="GO:0003677">
    <property type="term" value="F:DNA binding"/>
    <property type="evidence" value="ECO:0007669"/>
    <property type="project" value="UniProtKB-KW"/>
</dbReference>
<dbReference type="EMBL" id="PYZH01000052">
    <property type="protein sequence ID" value="PTF13674.1"/>
    <property type="molecule type" value="Genomic_DNA"/>
</dbReference>
<keyword evidence="10" id="KW-1185">Reference proteome</keyword>
<comment type="caution">
    <text evidence="7">The sequence shown here is derived from an EMBL/GenBank/DDBJ whole genome shotgun (WGS) entry which is preliminary data.</text>
</comment>
<dbReference type="PROSITE" id="PS51063">
    <property type="entry name" value="HTH_CRP_2"/>
    <property type="match status" value="1"/>
</dbReference>
<dbReference type="Proteomes" id="UP000243350">
    <property type="component" value="Unassembled WGS sequence"/>
</dbReference>
<evidence type="ECO:0000313" key="8">
    <source>
        <dbReference type="EMBL" id="PTF13674.1"/>
    </source>
</evidence>
<dbReference type="Gene3D" id="2.60.120.10">
    <property type="entry name" value="Jelly Rolls"/>
    <property type="match status" value="1"/>
</dbReference>
<dbReference type="Proteomes" id="UP000242088">
    <property type="component" value="Unassembled WGS sequence"/>
</dbReference>
<dbReference type="InterPro" id="IPR014710">
    <property type="entry name" value="RmlC-like_jellyroll"/>
</dbReference>
<dbReference type="SUPFAM" id="SSF51206">
    <property type="entry name" value="cAMP-binding domain-like"/>
    <property type="match status" value="1"/>
</dbReference>
<dbReference type="InterPro" id="IPR000595">
    <property type="entry name" value="cNMP-bd_dom"/>
</dbReference>
<evidence type="ECO:0000256" key="3">
    <source>
        <dbReference type="ARBA" id="ARBA00023125"/>
    </source>
</evidence>
<proteinExistence type="predicted"/>
<dbReference type="GO" id="GO:0005829">
    <property type="term" value="C:cytosol"/>
    <property type="evidence" value="ECO:0007669"/>
    <property type="project" value="TreeGrafter"/>
</dbReference>
<evidence type="ECO:0000313" key="9">
    <source>
        <dbReference type="EMBL" id="PTF14846.1"/>
    </source>
</evidence>
<reference evidence="10 11" key="1">
    <citation type="journal article" date="2016" name="Front. Microbiol.">
        <title>Comprehensive Phylogenetic Analysis of Bovine Non-aureus Staphylococci Species Based on Whole-Genome Sequencing.</title>
        <authorList>
            <person name="Naushad S."/>
            <person name="Barkema H.W."/>
            <person name="Luby C."/>
            <person name="Condas L.A."/>
            <person name="Nobrega D.B."/>
            <person name="Carson D.A."/>
            <person name="De Buck J."/>
        </authorList>
    </citation>
    <scope>NUCLEOTIDE SEQUENCE [LARGE SCALE GENOMIC DNA]</scope>
    <source>
        <strain evidence="9 10">SNUC 1409</strain>
        <strain evidence="8 12">SNUC 4143</strain>
        <strain evidence="7 11">SNUC 761</strain>
    </source>
</reference>
<accession>A0A2K4DI87</accession>
<evidence type="ECO:0000256" key="2">
    <source>
        <dbReference type="ARBA" id="ARBA00023015"/>
    </source>
</evidence>
<dbReference type="GeneID" id="48886957"/>
<keyword evidence="5" id="KW-0804">Transcription</keyword>
<dbReference type="SUPFAM" id="SSF46785">
    <property type="entry name" value="Winged helix' DNA-binding domain"/>
    <property type="match status" value="1"/>
</dbReference>
<feature type="domain" description="HTH crp-type" evidence="6">
    <location>
        <begin position="157"/>
        <end position="228"/>
    </location>
</feature>
<dbReference type="InterPro" id="IPR018490">
    <property type="entry name" value="cNMP-bd_dom_sf"/>
</dbReference>
<dbReference type="OrthoDB" id="2397993at2"/>
<dbReference type="CDD" id="cd00038">
    <property type="entry name" value="CAP_ED"/>
    <property type="match status" value="1"/>
</dbReference>
<evidence type="ECO:0000256" key="4">
    <source>
        <dbReference type="ARBA" id="ARBA00023159"/>
    </source>
</evidence>
<dbReference type="PANTHER" id="PTHR24567:SF74">
    <property type="entry name" value="HTH-TYPE TRANSCRIPTIONAL REGULATOR ARCR"/>
    <property type="match status" value="1"/>
</dbReference>
<keyword evidence="2" id="KW-0805">Transcription regulation</keyword>
<reference evidence="9" key="2">
    <citation type="submission" date="2018-03" db="EMBL/GenBank/DDBJ databases">
        <authorList>
            <person name="Naushad S."/>
        </authorList>
    </citation>
    <scope>NUCLEOTIDE SEQUENCE</scope>
    <source>
        <strain evidence="9">SNUC 1409</strain>
    </source>
</reference>
<evidence type="ECO:0000313" key="12">
    <source>
        <dbReference type="Proteomes" id="UP000243350"/>
    </source>
</evidence>
<dbReference type="RefSeq" id="WP_103167267.1">
    <property type="nucleotide sequence ID" value="NZ_JAHCOZ010000002.1"/>
</dbReference>
<keyword evidence="3" id="KW-0238">DNA-binding</keyword>
<dbReference type="AlphaFoldDB" id="A0A2K4DI87"/>
<reference evidence="7" key="3">
    <citation type="submission" date="2018-03" db="EMBL/GenBank/DDBJ databases">
        <authorList>
            <person name="Keele B.F."/>
        </authorList>
    </citation>
    <scope>NUCLEOTIDE SEQUENCE</scope>
    <source>
        <strain evidence="8">SNUC 4143</strain>
        <strain evidence="7">SNUC 761</strain>
    </source>
</reference>
<dbReference type="InterPro" id="IPR036390">
    <property type="entry name" value="WH_DNA-bd_sf"/>
</dbReference>
<organism evidence="7 11">
    <name type="scientific">Staphylococcus devriesei</name>
    <dbReference type="NCBI Taxonomy" id="586733"/>
    <lineage>
        <taxon>Bacteria</taxon>
        <taxon>Bacillati</taxon>
        <taxon>Bacillota</taxon>
        <taxon>Bacilli</taxon>
        <taxon>Bacillales</taxon>
        <taxon>Staphylococcaceae</taxon>
        <taxon>Staphylococcus</taxon>
    </lineage>
</organism>
<dbReference type="EMBL" id="PYZI01000002">
    <property type="protein sequence ID" value="PTF14846.1"/>
    <property type="molecule type" value="Genomic_DNA"/>
</dbReference>
<keyword evidence="4" id="KW-0010">Activator</keyword>